<feature type="transmembrane region" description="Helical" evidence="2">
    <location>
        <begin position="249"/>
        <end position="266"/>
    </location>
</feature>
<accession>A0A5M7BIK6</accession>
<evidence type="ECO:0000313" key="4">
    <source>
        <dbReference type="Proteomes" id="UP000323946"/>
    </source>
</evidence>
<dbReference type="RefSeq" id="WP_150069133.1">
    <property type="nucleotide sequence ID" value="NZ_JBEPDJ010000033.1"/>
</dbReference>
<organism evidence="3 4">
    <name type="scientific">Saccharopolyspora hirsuta</name>
    <dbReference type="NCBI Taxonomy" id="1837"/>
    <lineage>
        <taxon>Bacteria</taxon>
        <taxon>Bacillati</taxon>
        <taxon>Actinomycetota</taxon>
        <taxon>Actinomycetes</taxon>
        <taxon>Pseudonocardiales</taxon>
        <taxon>Pseudonocardiaceae</taxon>
        <taxon>Saccharopolyspora</taxon>
    </lineage>
</organism>
<name>A0A5M7BIK6_SACHI</name>
<dbReference type="Pfam" id="PF06240">
    <property type="entry name" value="COXG"/>
    <property type="match status" value="1"/>
</dbReference>
<dbReference type="Gene3D" id="3.30.530.20">
    <property type="match status" value="1"/>
</dbReference>
<keyword evidence="2" id="KW-1133">Transmembrane helix</keyword>
<comment type="caution">
    <text evidence="3">The sequence shown here is derived from an EMBL/GenBank/DDBJ whole genome shotgun (WGS) entry which is preliminary data.</text>
</comment>
<evidence type="ECO:0000256" key="2">
    <source>
        <dbReference type="SAM" id="Phobius"/>
    </source>
</evidence>
<dbReference type="PANTHER" id="PTHR38588">
    <property type="entry name" value="BLL0334 PROTEIN"/>
    <property type="match status" value="1"/>
</dbReference>
<reference evidence="3 4" key="1">
    <citation type="submission" date="2019-09" db="EMBL/GenBank/DDBJ databases">
        <title>Draft genome sequence of the thermophilic Saccharopolyspora hirsuta VKM Ac-666T.</title>
        <authorList>
            <person name="Lobastova T.G."/>
            <person name="Fokina V."/>
            <person name="Bragin E.Y."/>
            <person name="Shtratnikova V.Y."/>
            <person name="Starodumova I.P."/>
            <person name="Tarlachkov S.V."/>
            <person name="Donova M.V."/>
        </authorList>
    </citation>
    <scope>NUCLEOTIDE SEQUENCE [LARGE SCALE GENOMIC DNA]</scope>
    <source>
        <strain evidence="3 4">VKM Ac-666</strain>
    </source>
</reference>
<dbReference type="OrthoDB" id="9808623at2"/>
<dbReference type="CDD" id="cd07823">
    <property type="entry name" value="SRPBCC_5"/>
    <property type="match status" value="1"/>
</dbReference>
<keyword evidence="2" id="KW-0472">Membrane</keyword>
<evidence type="ECO:0000313" key="3">
    <source>
        <dbReference type="EMBL" id="KAA5829492.1"/>
    </source>
</evidence>
<proteinExistence type="predicted"/>
<dbReference type="EMBL" id="VWPH01000012">
    <property type="protein sequence ID" value="KAA5829492.1"/>
    <property type="molecule type" value="Genomic_DNA"/>
</dbReference>
<protein>
    <submittedName>
        <fullName evidence="3">Carbon monoxide dehydrogenase</fullName>
    </submittedName>
</protein>
<evidence type="ECO:0000256" key="1">
    <source>
        <dbReference type="SAM" id="MobiDB-lite"/>
    </source>
</evidence>
<dbReference type="PANTHER" id="PTHR38588:SF1">
    <property type="entry name" value="BLL0334 PROTEIN"/>
    <property type="match status" value="1"/>
</dbReference>
<dbReference type="SUPFAM" id="SSF55961">
    <property type="entry name" value="Bet v1-like"/>
    <property type="match status" value="1"/>
</dbReference>
<keyword evidence="4" id="KW-1185">Reference proteome</keyword>
<feature type="compositionally biased region" description="Low complexity" evidence="1">
    <location>
        <begin position="151"/>
        <end position="195"/>
    </location>
</feature>
<feature type="region of interest" description="Disordered" evidence="1">
    <location>
        <begin position="149"/>
        <end position="227"/>
    </location>
</feature>
<dbReference type="AlphaFoldDB" id="A0A5M7BIK6"/>
<dbReference type="InterPro" id="IPR010419">
    <property type="entry name" value="CO_DH_gsu"/>
</dbReference>
<sequence>MQMQHQFSVPVPVEVAWQALLDPERVAPCMPGATLTKAEGNEFSGSVKVKLGPVTLLYKGTGTFKEVDESARRVVIDASGKDSRGSGTAAATVAAVLTPEGDTTSVTVDTDLKVTGKPAQLGRGLISEVGGKILNQFAANLAKQLTEEGTPAAAEAKPSAGEAAAAKPAEPEAAAAKPAEAKASSASAGGAEPASWRVTPAGSRDGEFASTATEEPSRRADAVVTGGPVPSDEAIDLLGTAGAPVLKRLAPLAVAAVALALVFRLIRRRRRRA</sequence>
<gene>
    <name evidence="3" type="ORF">F1721_24525</name>
</gene>
<dbReference type="SMR" id="A0A5M7BIK6"/>
<keyword evidence="2" id="KW-0812">Transmembrane</keyword>
<dbReference type="Proteomes" id="UP000323946">
    <property type="component" value="Unassembled WGS sequence"/>
</dbReference>
<dbReference type="InterPro" id="IPR023393">
    <property type="entry name" value="START-like_dom_sf"/>
</dbReference>